<comment type="caution">
    <text evidence="3">The sequence shown here is derived from an EMBL/GenBank/DDBJ whole genome shotgun (WGS) entry which is preliminary data.</text>
</comment>
<dbReference type="EMBL" id="WTVP01000049">
    <property type="protein sequence ID" value="NMG16832.1"/>
    <property type="molecule type" value="Genomic_DNA"/>
</dbReference>
<evidence type="ECO:0000313" key="4">
    <source>
        <dbReference type="Proteomes" id="UP000633943"/>
    </source>
</evidence>
<evidence type="ECO:0000259" key="2">
    <source>
        <dbReference type="SMART" id="SM00226"/>
    </source>
</evidence>
<dbReference type="SUPFAM" id="SSF52788">
    <property type="entry name" value="Phosphotyrosine protein phosphatases I"/>
    <property type="match status" value="1"/>
</dbReference>
<dbReference type="PANTHER" id="PTHR43428">
    <property type="entry name" value="ARSENATE REDUCTASE"/>
    <property type="match status" value="1"/>
</dbReference>
<dbReference type="Proteomes" id="UP000633943">
    <property type="component" value="Unassembled WGS sequence"/>
</dbReference>
<dbReference type="Pfam" id="PF01451">
    <property type="entry name" value="LMWPc"/>
    <property type="match status" value="1"/>
</dbReference>
<organism evidence="3 4">
    <name type="scientific">Aromatoleum bremense</name>
    <dbReference type="NCBI Taxonomy" id="76115"/>
    <lineage>
        <taxon>Bacteria</taxon>
        <taxon>Pseudomonadati</taxon>
        <taxon>Pseudomonadota</taxon>
        <taxon>Betaproteobacteria</taxon>
        <taxon>Rhodocyclales</taxon>
        <taxon>Rhodocyclaceae</taxon>
        <taxon>Aromatoleum</taxon>
    </lineage>
</organism>
<protein>
    <submittedName>
        <fullName evidence="3">Arsenate reductase ArsC</fullName>
    </submittedName>
</protein>
<feature type="domain" description="Phosphotyrosine protein phosphatase I" evidence="2">
    <location>
        <begin position="6"/>
        <end position="144"/>
    </location>
</feature>
<keyword evidence="4" id="KW-1185">Reference proteome</keyword>
<dbReference type="InterPro" id="IPR036196">
    <property type="entry name" value="Ptyr_pPase_sf"/>
</dbReference>
<dbReference type="PANTHER" id="PTHR43428:SF1">
    <property type="entry name" value="ARSENATE REDUCTASE"/>
    <property type="match status" value="1"/>
</dbReference>
<sequence>MIERVFNVLFLCADNSARSIIAESILNHAGKGRFRAFSAGSHPRGEIDPFVMELLEQEGLPTGGLRSKSWDEFTNPGAPAMDFVITLCDKTAGEVCPVWPGHPATAHWSIEDPAAVGGDDQARRRAVEGVLQLLNSRMVLFVSLRFAELDVLSLQREVADIGRLPEQGD</sequence>
<dbReference type="SMART" id="SM00226">
    <property type="entry name" value="LMWPc"/>
    <property type="match status" value="1"/>
</dbReference>
<dbReference type="RefSeq" id="WP_169203394.1">
    <property type="nucleotide sequence ID" value="NZ_CP059467.1"/>
</dbReference>
<name>A0ABX1NZJ8_9RHOO</name>
<keyword evidence="1" id="KW-0059">Arsenical resistance</keyword>
<proteinExistence type="predicted"/>
<accession>A0ABX1NZJ8</accession>
<evidence type="ECO:0000313" key="3">
    <source>
        <dbReference type="EMBL" id="NMG16832.1"/>
    </source>
</evidence>
<dbReference type="CDD" id="cd16345">
    <property type="entry name" value="LMWP_ArsC"/>
    <property type="match status" value="1"/>
</dbReference>
<dbReference type="Gene3D" id="3.40.50.2300">
    <property type="match status" value="1"/>
</dbReference>
<evidence type="ECO:0000256" key="1">
    <source>
        <dbReference type="ARBA" id="ARBA00022849"/>
    </source>
</evidence>
<gene>
    <name evidence="3" type="ORF">GPA24_15065</name>
</gene>
<dbReference type="InterPro" id="IPR023485">
    <property type="entry name" value="Ptyr_pPase"/>
</dbReference>
<reference evidence="3 4" key="1">
    <citation type="submission" date="2019-12" db="EMBL/GenBank/DDBJ databases">
        <title>Comparative genomics gives insights into the taxonomy of the Azoarcus-Aromatoleum group and reveals separate origins of nif in the plant-associated Azoarcus and non-plant-associated Aromatoleum sub-groups.</title>
        <authorList>
            <person name="Lafos M."/>
            <person name="Maluk M."/>
            <person name="Batista M."/>
            <person name="Junghare M."/>
            <person name="Carmona M."/>
            <person name="Faoro H."/>
            <person name="Cruz L.M."/>
            <person name="Battistoni F."/>
            <person name="De Souza E."/>
            <person name="Pedrosa F."/>
            <person name="Chen W.-M."/>
            <person name="Poole P.S."/>
            <person name="Dixon R.A."/>
            <person name="James E.K."/>
        </authorList>
    </citation>
    <scope>NUCLEOTIDE SEQUENCE [LARGE SCALE GENOMIC DNA]</scope>
    <source>
        <strain evidence="3 4">PbN1</strain>
    </source>
</reference>